<evidence type="ECO:0000313" key="11">
    <source>
        <dbReference type="EMBL" id="KXB07908.1"/>
    </source>
</evidence>
<keyword evidence="5 7" id="KW-0805">Transcription regulation</keyword>
<dbReference type="CDD" id="cd20549">
    <property type="entry name" value="CYCLIN_TFIIB_archaea_like_rpt1"/>
    <property type="match status" value="1"/>
</dbReference>
<evidence type="ECO:0000256" key="5">
    <source>
        <dbReference type="ARBA" id="ARBA00023015"/>
    </source>
</evidence>
<keyword evidence="7" id="KW-0479">Metal-binding</keyword>
<dbReference type="InterPro" id="IPR013763">
    <property type="entry name" value="Cyclin-like_dom"/>
</dbReference>
<feature type="binding site" evidence="7">
    <location>
        <position position="43"/>
    </location>
    <ligand>
        <name>Zn(2+)</name>
        <dbReference type="ChEBI" id="CHEBI:29105"/>
    </ligand>
</feature>
<feature type="compositionally biased region" description="Basic and acidic residues" evidence="9">
    <location>
        <begin position="1"/>
        <end position="21"/>
    </location>
</feature>
<dbReference type="NCBIfam" id="NF001658">
    <property type="entry name" value="PRK00423.1"/>
    <property type="match status" value="1"/>
</dbReference>
<dbReference type="SUPFAM" id="SSF47954">
    <property type="entry name" value="Cyclin-like"/>
    <property type="match status" value="2"/>
</dbReference>
<feature type="binding site" evidence="7">
    <location>
        <position position="21"/>
    </location>
    <ligand>
        <name>Zn(2+)</name>
        <dbReference type="ChEBI" id="CHEBI:29105"/>
    </ligand>
</feature>
<feature type="binding site" evidence="7">
    <location>
        <position position="40"/>
    </location>
    <ligand>
        <name>Zn(2+)</name>
        <dbReference type="ChEBI" id="CHEBI:29105"/>
    </ligand>
</feature>
<feature type="repeat" description="2" evidence="7">
    <location>
        <begin position="228"/>
        <end position="309"/>
    </location>
</feature>
<comment type="similarity">
    <text evidence="1 7">Belongs to the TFIIB family.</text>
</comment>
<comment type="caution">
    <text evidence="11">The sequence shown here is derived from an EMBL/GenBank/DDBJ whole genome shotgun (WGS) entry which is preliminary data.</text>
</comment>
<organism evidence="11 12">
    <name type="scientific">candidate division MSBL1 archaeon SCGC-AAA382M17</name>
    <dbReference type="NCBI Taxonomy" id="1698284"/>
    <lineage>
        <taxon>Archaea</taxon>
        <taxon>Methanobacteriati</taxon>
        <taxon>Methanobacteriota</taxon>
        <taxon>candidate division MSBL1</taxon>
    </lineage>
</organism>
<feature type="binding site" evidence="7">
    <location>
        <position position="24"/>
    </location>
    <ligand>
        <name>Zn(2+)</name>
        <dbReference type="ChEBI" id="CHEBI:29105"/>
    </ligand>
</feature>
<feature type="domain" description="TFIIB-type" evidence="10">
    <location>
        <begin position="17"/>
        <end position="48"/>
    </location>
</feature>
<evidence type="ECO:0000256" key="4">
    <source>
        <dbReference type="ARBA" id="ARBA00022771"/>
    </source>
</evidence>
<dbReference type="InterPro" id="IPR023486">
    <property type="entry name" value="TFIIB_CS"/>
</dbReference>
<evidence type="ECO:0000259" key="10">
    <source>
        <dbReference type="PROSITE" id="PS51134"/>
    </source>
</evidence>
<name>A0ABR5TJW9_9EURY</name>
<protein>
    <recommendedName>
        <fullName evidence="2 7">Transcription initiation factor IIB</fullName>
        <shortName evidence="7">TFIIB</shortName>
    </recommendedName>
</protein>
<keyword evidence="6 7" id="KW-0804">Transcription</keyword>
<dbReference type="Pfam" id="PF08271">
    <property type="entry name" value="Zn_Ribbon_TF"/>
    <property type="match status" value="1"/>
</dbReference>
<gene>
    <name evidence="7 11" type="primary">tfb</name>
    <name evidence="11" type="ORF">AKJ55_01710</name>
</gene>
<dbReference type="Pfam" id="PF00382">
    <property type="entry name" value="TFIIB"/>
    <property type="match status" value="2"/>
</dbReference>
<reference evidence="11 12" key="1">
    <citation type="journal article" date="2016" name="Sci. Rep.">
        <title>Metabolic traits of an uncultured archaeal lineage -MSBL1- from brine pools of the Red Sea.</title>
        <authorList>
            <person name="Mwirichia R."/>
            <person name="Alam I."/>
            <person name="Rashid M."/>
            <person name="Vinu M."/>
            <person name="Ba-Alawi W."/>
            <person name="Anthony Kamau A."/>
            <person name="Kamanda Ngugi D."/>
            <person name="Goker M."/>
            <person name="Klenk H.P."/>
            <person name="Bajic V."/>
            <person name="Stingl U."/>
        </authorList>
    </citation>
    <scope>NUCLEOTIDE SEQUENCE [LARGE SCALE GENOMIC DNA]</scope>
    <source>
        <strain evidence="11">SCGC-AAA382M17</strain>
    </source>
</reference>
<accession>A0ABR5TJW9</accession>
<evidence type="ECO:0000256" key="7">
    <source>
        <dbReference type="HAMAP-Rule" id="MF_00383"/>
    </source>
</evidence>
<dbReference type="CDD" id="cd20550">
    <property type="entry name" value="CYCLIN_TFIIB_archaea_like_rpt2"/>
    <property type="match status" value="1"/>
</dbReference>
<evidence type="ECO:0000256" key="1">
    <source>
        <dbReference type="ARBA" id="ARBA00010857"/>
    </source>
</evidence>
<dbReference type="InterPro" id="IPR013150">
    <property type="entry name" value="TFIIB_cyclin"/>
</dbReference>
<dbReference type="PANTHER" id="PTHR11618">
    <property type="entry name" value="TRANSCRIPTION INITIATION FACTOR IIB-RELATED"/>
    <property type="match status" value="1"/>
</dbReference>
<dbReference type="InterPro" id="IPR000812">
    <property type="entry name" value="TFIIB"/>
</dbReference>
<dbReference type="Gene3D" id="1.10.472.170">
    <property type="match status" value="1"/>
</dbReference>
<dbReference type="PRINTS" id="PR00685">
    <property type="entry name" value="TIFACTORIIB"/>
</dbReference>
<dbReference type="InterPro" id="IPR013137">
    <property type="entry name" value="Znf_TFIIB"/>
</dbReference>
<dbReference type="PROSITE" id="PS51134">
    <property type="entry name" value="ZF_TFIIB"/>
    <property type="match status" value="1"/>
</dbReference>
<evidence type="ECO:0000256" key="8">
    <source>
        <dbReference type="PROSITE-ProRule" id="PRU00469"/>
    </source>
</evidence>
<dbReference type="HAMAP" id="MF_00383">
    <property type="entry name" value="TF2B_arch"/>
    <property type="match status" value="1"/>
</dbReference>
<evidence type="ECO:0000256" key="3">
    <source>
        <dbReference type="ARBA" id="ARBA00022737"/>
    </source>
</evidence>
<dbReference type="PANTHER" id="PTHR11618:SF13">
    <property type="entry name" value="TRANSCRIPTION INITIATION FACTOR IIB"/>
    <property type="match status" value="1"/>
</dbReference>
<dbReference type="SMART" id="SM00385">
    <property type="entry name" value="CYCLIN"/>
    <property type="match status" value="2"/>
</dbReference>
<feature type="repeat" description="1" evidence="7">
    <location>
        <begin position="134"/>
        <end position="217"/>
    </location>
</feature>
<evidence type="ECO:0000256" key="6">
    <source>
        <dbReference type="ARBA" id="ARBA00023163"/>
    </source>
</evidence>
<keyword evidence="4 8" id="KW-0863">Zinc-finger</keyword>
<feature type="region of interest" description="Disordered" evidence="9">
    <location>
        <begin position="1"/>
        <end position="27"/>
    </location>
</feature>
<evidence type="ECO:0000313" key="12">
    <source>
        <dbReference type="Proteomes" id="UP000070633"/>
    </source>
</evidence>
<dbReference type="InterPro" id="IPR023484">
    <property type="entry name" value="TFIIB_arc"/>
</dbReference>
<dbReference type="Proteomes" id="UP000070633">
    <property type="component" value="Unassembled WGS sequence"/>
</dbReference>
<dbReference type="Gene3D" id="1.10.472.10">
    <property type="entry name" value="Cyclin-like"/>
    <property type="match status" value="1"/>
</dbReference>
<keyword evidence="12" id="KW-1185">Reference proteome</keyword>
<dbReference type="PROSITE" id="PS00782">
    <property type="entry name" value="TFIIB"/>
    <property type="match status" value="2"/>
</dbReference>
<sequence length="317" mass="35468">MVKSKSEVDDKEDSDGKEHKCPSCGSTTVVRDYQKGSAVCGNCGRIIKDSIKDLGPEWRAFSQEQRENRSRGGAPMTYTIHDKGLSTKIDWRNRDGRGKSLSPERRSQMYRLRKWQRRARVSNADERNLAYALSELDRMSSQLGLPKNVRETAAVIYRSAVSESLIRGRSIEGVASAALYAGCRKCQVPRTLEEVAEASRVDKKEISRSYRFISRELNIHLDPTNPVYYVSRFGSELGISGEARTKAIELIKKAKEKKLTSGRGPTGIAAAAIYVASVMAGERRTQRDTASVANVTEVTVRNRYKELVEELDIDVNV</sequence>
<dbReference type="SUPFAM" id="SSF57783">
    <property type="entry name" value="Zinc beta-ribbon"/>
    <property type="match status" value="1"/>
</dbReference>
<comment type="function">
    <text evidence="7">Stabilizes TBP binding to an archaeal box-A promoter. Also responsible for recruiting RNA polymerase II to the pre-initiation complex (DNA-TBP-TFIIB).</text>
</comment>
<proteinExistence type="inferred from homology"/>
<evidence type="ECO:0000256" key="9">
    <source>
        <dbReference type="SAM" id="MobiDB-lite"/>
    </source>
</evidence>
<dbReference type="EMBL" id="LHYI01000043">
    <property type="protein sequence ID" value="KXB07908.1"/>
    <property type="molecule type" value="Genomic_DNA"/>
</dbReference>
<dbReference type="InterPro" id="IPR036915">
    <property type="entry name" value="Cyclin-like_sf"/>
</dbReference>
<keyword evidence="3 7" id="KW-0677">Repeat</keyword>
<keyword evidence="7" id="KW-0862">Zinc</keyword>
<evidence type="ECO:0000256" key="2">
    <source>
        <dbReference type="ARBA" id="ARBA00013932"/>
    </source>
</evidence>